<keyword evidence="6 10" id="KW-0472">Membrane</keyword>
<organism evidence="13 14">
    <name type="scientific">Amphiprion ocellaris</name>
    <name type="common">Clown anemonefish</name>
    <dbReference type="NCBI Taxonomy" id="80972"/>
    <lineage>
        <taxon>Eukaryota</taxon>
        <taxon>Metazoa</taxon>
        <taxon>Chordata</taxon>
        <taxon>Craniata</taxon>
        <taxon>Vertebrata</taxon>
        <taxon>Euteleostomi</taxon>
        <taxon>Actinopterygii</taxon>
        <taxon>Neopterygii</taxon>
        <taxon>Teleostei</taxon>
        <taxon>Neoteleostei</taxon>
        <taxon>Acanthomorphata</taxon>
        <taxon>Ovalentaria</taxon>
        <taxon>Pomacentridae</taxon>
        <taxon>Amphiprion</taxon>
    </lineage>
</organism>
<dbReference type="STRING" id="80972.ENSAOCP00000023509"/>
<evidence type="ECO:0000256" key="1">
    <source>
        <dbReference type="ARBA" id="ARBA00004251"/>
    </source>
</evidence>
<dbReference type="GeneTree" id="ENSGT00940000159018"/>
<dbReference type="GO" id="GO:0005886">
    <property type="term" value="C:plasma membrane"/>
    <property type="evidence" value="ECO:0007669"/>
    <property type="project" value="UniProtKB-SubCell"/>
</dbReference>
<feature type="signal peptide" evidence="11">
    <location>
        <begin position="1"/>
        <end position="18"/>
    </location>
</feature>
<evidence type="ECO:0000313" key="13">
    <source>
        <dbReference type="Ensembl" id="ENSAOCP00000023509.2"/>
    </source>
</evidence>
<dbReference type="OMA" id="EPGRIHQ"/>
<reference evidence="13" key="2">
    <citation type="submission" date="2025-08" db="UniProtKB">
        <authorList>
            <consortium name="Ensembl"/>
        </authorList>
    </citation>
    <scope>IDENTIFICATION</scope>
</reference>
<evidence type="ECO:0000256" key="11">
    <source>
        <dbReference type="SAM" id="SignalP"/>
    </source>
</evidence>
<name>A0A3Q1CDJ8_AMPOC</name>
<gene>
    <name evidence="13" type="primary">IL17RA</name>
</gene>
<dbReference type="Pfam" id="PF08357">
    <property type="entry name" value="SEFIR"/>
    <property type="match status" value="1"/>
</dbReference>
<evidence type="ECO:0000313" key="14">
    <source>
        <dbReference type="Proteomes" id="UP001501940"/>
    </source>
</evidence>
<keyword evidence="7" id="KW-0675">Receptor</keyword>
<evidence type="ECO:0000259" key="12">
    <source>
        <dbReference type="PROSITE" id="PS51534"/>
    </source>
</evidence>
<comment type="subcellular location">
    <subcellularLocation>
        <location evidence="1">Cell membrane</location>
        <topology evidence="1">Single-pass type I membrane protein</topology>
    </subcellularLocation>
</comment>
<dbReference type="Proteomes" id="UP001501940">
    <property type="component" value="Chromosome 21"/>
</dbReference>
<dbReference type="InterPro" id="IPR032356">
    <property type="entry name" value="IL17R_A/B_N"/>
</dbReference>
<protein>
    <recommendedName>
        <fullName evidence="12">SEFIR domain-containing protein</fullName>
    </recommendedName>
</protein>
<dbReference type="AlphaFoldDB" id="A0A3Q1CDJ8"/>
<dbReference type="Pfam" id="PF16556">
    <property type="entry name" value="IL17R_fnIII_D1"/>
    <property type="match status" value="1"/>
</dbReference>
<feature type="compositionally biased region" description="Polar residues" evidence="9">
    <location>
        <begin position="759"/>
        <end position="776"/>
    </location>
</feature>
<evidence type="ECO:0000256" key="7">
    <source>
        <dbReference type="ARBA" id="ARBA00023170"/>
    </source>
</evidence>
<reference evidence="13" key="3">
    <citation type="submission" date="2025-09" db="UniProtKB">
        <authorList>
            <consortium name="Ensembl"/>
        </authorList>
    </citation>
    <scope>IDENTIFICATION</scope>
</reference>
<evidence type="ECO:0000256" key="10">
    <source>
        <dbReference type="SAM" id="Phobius"/>
    </source>
</evidence>
<keyword evidence="4 11" id="KW-0732">Signal</keyword>
<keyword evidence="14" id="KW-1185">Reference proteome</keyword>
<dbReference type="PANTHER" id="PTHR15583">
    <property type="entry name" value="INTERLEUKIN-17 RECEPTOR"/>
    <property type="match status" value="1"/>
</dbReference>
<keyword evidence="5 10" id="KW-1133">Transmembrane helix</keyword>
<evidence type="ECO:0000256" key="4">
    <source>
        <dbReference type="ARBA" id="ARBA00022729"/>
    </source>
</evidence>
<evidence type="ECO:0000256" key="9">
    <source>
        <dbReference type="SAM" id="MobiDB-lite"/>
    </source>
</evidence>
<feature type="region of interest" description="Disordered" evidence="9">
    <location>
        <begin position="706"/>
        <end position="813"/>
    </location>
</feature>
<dbReference type="Gene3D" id="3.40.50.11530">
    <property type="match status" value="1"/>
</dbReference>
<dbReference type="PANTHER" id="PTHR15583:SF13">
    <property type="entry name" value="INTERLEUKIN-17 RECEPTOR A"/>
    <property type="match status" value="1"/>
</dbReference>
<feature type="domain" description="SEFIR" evidence="12">
    <location>
        <begin position="347"/>
        <end position="503"/>
    </location>
</feature>
<dbReference type="FunFam" id="3.40.50.11530:FF:000002">
    <property type="entry name" value="Interleukin 17 receptor A"/>
    <property type="match status" value="1"/>
</dbReference>
<keyword evidence="8" id="KW-0325">Glycoprotein</keyword>
<dbReference type="Ensembl" id="ENSAOCT00000005172.2">
    <property type="protein sequence ID" value="ENSAOCP00000023509.2"/>
    <property type="gene ID" value="ENSAOCG00000009692.2"/>
</dbReference>
<evidence type="ECO:0000256" key="6">
    <source>
        <dbReference type="ARBA" id="ARBA00023136"/>
    </source>
</evidence>
<evidence type="ECO:0000256" key="2">
    <source>
        <dbReference type="ARBA" id="ARBA00022475"/>
    </source>
</evidence>
<dbReference type="GO" id="GO:0030368">
    <property type="term" value="F:interleukin-17 receptor activity"/>
    <property type="evidence" value="ECO:0007669"/>
    <property type="project" value="InterPro"/>
</dbReference>
<dbReference type="PROSITE" id="PS51534">
    <property type="entry name" value="SEFIR"/>
    <property type="match status" value="1"/>
</dbReference>
<dbReference type="Gene3D" id="2.60.40.2160">
    <property type="entry name" value="Interleukin-17 receptor A/B, fibronectin-III-like domain 1"/>
    <property type="match status" value="1"/>
</dbReference>
<proteinExistence type="predicted"/>
<evidence type="ECO:0000256" key="5">
    <source>
        <dbReference type="ARBA" id="ARBA00022989"/>
    </source>
</evidence>
<accession>A0A3Q1CDJ8</accession>
<dbReference type="InterPro" id="IPR039465">
    <property type="entry name" value="IL-17_rcpt-like"/>
</dbReference>
<dbReference type="InterPro" id="IPR043046">
    <property type="entry name" value="IL17RA/B_FnIII-like_2_sf"/>
</dbReference>
<dbReference type="Gene3D" id="2.60.40.2150">
    <property type="entry name" value="Interleukin-17 receptor A/B, fibronectin-III-like domain 2"/>
    <property type="match status" value="1"/>
</dbReference>
<reference evidence="13 14" key="1">
    <citation type="submission" date="2022-01" db="EMBL/GenBank/DDBJ databases">
        <title>A chromosome-scale genome assembly of the false clownfish, Amphiprion ocellaris.</title>
        <authorList>
            <person name="Ryu T."/>
        </authorList>
    </citation>
    <scope>NUCLEOTIDE SEQUENCE [LARGE SCALE GENOMIC DNA]</scope>
</reference>
<sequence length="813" mass="91960">MTLNRALLVLMCASVSSAVRILSGPLSCGRQDLNCTVSTGNCMDRGWLDSHEYTPSGPEELQASVDIKQDEAGHLQPVLNATWKIRDDGSIRFLNATELHVLVVSTNHNLCVRYSFKDKLPMRNPSGKKWSFSADMLVLVPGETYRVSVFNIPKPELGHSYYDVSTDVIVPGCHHPKMQMTQFCIETGSLWQPNISLAQITADSGKSALAVSFNTDRLCEDYVVIVSCDVNKHPHSIKKNNLTILNMSFILDKWPRSCCQFCVEINPRFPQCWPDCTRQKRTQNICTAKRTDAPDVPWYTLTVIGVVSMCIVVAVGIYVLCRKSDQTGNSPARKKDKKTFQQPLKQPPKVLVIYSQDHHLYRDIVLNLCSFLQAKCGTEVLVDLLDSTSVSMVGRHRWLEWQRQQLKNPSDKILVLCSQGVQAKWRAMCGQRPVMLREDITSPTDDMLTPFLNLFLTDMHQAGMRSKYMVAYFGDIGSELDVPSVFDIAVKYNLMKHFEELYFRILDIEKYQPGRVNHIEGIGGDEYFHCPSGRDLKKAIEAFQAYQTENPDWFERECVDNEEEVIAEVSPLIDQLQIPPVLECVPVIRDGLPVFIHEVEINENCNSIHILTPELNPEHQVSSVAELLPIVNPECKHLSSLDEVLTDHLYPHSPSPASVYSAEPVLNKLPPPRQDWLSLREEPLGQLPTEDDDEDSLLPINQPFAHFDQRSSTPQNSLSSKFPEPSCANIPSEYFPSSETSHPQPMDMEGDEGVDSRKGPNSGSDQGYSSKISSQHEPPFKEDPLVTLMRLQQQQFLQNPRYSDRDPEESYEH</sequence>
<feature type="compositionally biased region" description="Polar residues" evidence="9">
    <location>
        <begin position="710"/>
        <end position="720"/>
    </location>
</feature>
<dbReference type="InterPro" id="IPR013568">
    <property type="entry name" value="SEFIR_dom"/>
</dbReference>
<feature type="compositionally biased region" description="Polar residues" evidence="9">
    <location>
        <begin position="790"/>
        <end position="801"/>
    </location>
</feature>
<keyword evidence="3 10" id="KW-0812">Transmembrane</keyword>
<evidence type="ECO:0000256" key="8">
    <source>
        <dbReference type="ARBA" id="ARBA00023180"/>
    </source>
</evidence>
<dbReference type="InterPro" id="IPR038683">
    <property type="entry name" value="IL17RA/B_FnIII-like_1_sf"/>
</dbReference>
<feature type="transmembrane region" description="Helical" evidence="10">
    <location>
        <begin position="298"/>
        <end position="321"/>
    </location>
</feature>
<evidence type="ECO:0000256" key="3">
    <source>
        <dbReference type="ARBA" id="ARBA00022692"/>
    </source>
</evidence>
<keyword evidence="2" id="KW-1003">Cell membrane</keyword>
<feature type="chain" id="PRO_5043400096" description="SEFIR domain-containing protein" evidence="11">
    <location>
        <begin position="19"/>
        <end position="813"/>
    </location>
</feature>
<feature type="compositionally biased region" description="Basic and acidic residues" evidence="9">
    <location>
        <begin position="802"/>
        <end position="813"/>
    </location>
</feature>